<dbReference type="EMBL" id="BONC01000059">
    <property type="protein sequence ID" value="GIF60048.1"/>
    <property type="molecule type" value="Genomic_DNA"/>
</dbReference>
<dbReference type="CDD" id="cd00200">
    <property type="entry name" value="WD40"/>
    <property type="match status" value="1"/>
</dbReference>
<feature type="repeat" description="WD" evidence="3">
    <location>
        <begin position="610"/>
        <end position="643"/>
    </location>
</feature>
<dbReference type="SUPFAM" id="SSF50978">
    <property type="entry name" value="WD40 repeat-like"/>
    <property type="match status" value="1"/>
</dbReference>
<dbReference type="Gene3D" id="2.130.10.10">
    <property type="entry name" value="YVTN repeat-like/Quinoprotein amine dehydrogenase"/>
    <property type="match status" value="3"/>
</dbReference>
<feature type="region of interest" description="Disordered" evidence="4">
    <location>
        <begin position="326"/>
        <end position="353"/>
    </location>
</feature>
<dbReference type="InterPro" id="IPR001680">
    <property type="entry name" value="WD40_rpt"/>
</dbReference>
<dbReference type="PANTHER" id="PTHR44129">
    <property type="entry name" value="WD REPEAT-CONTAINING PROTEIN POP1"/>
    <property type="match status" value="1"/>
</dbReference>
<feature type="compositionally biased region" description="Pro residues" evidence="4">
    <location>
        <begin position="330"/>
        <end position="346"/>
    </location>
</feature>
<dbReference type="InterPro" id="IPR029030">
    <property type="entry name" value="Caspase-like_dom_sf"/>
</dbReference>
<dbReference type="SUPFAM" id="SSF52129">
    <property type="entry name" value="Caspase-like"/>
    <property type="match status" value="1"/>
</dbReference>
<dbReference type="Proteomes" id="UP000624325">
    <property type="component" value="Unassembled WGS sequence"/>
</dbReference>
<dbReference type="InterPro" id="IPR020472">
    <property type="entry name" value="WD40_PAC1"/>
</dbReference>
<dbReference type="PROSITE" id="PS50294">
    <property type="entry name" value="WD_REPEATS_REGION"/>
    <property type="match status" value="4"/>
</dbReference>
<evidence type="ECO:0000256" key="3">
    <source>
        <dbReference type="PROSITE-ProRule" id="PRU00221"/>
    </source>
</evidence>
<dbReference type="NCBIfam" id="NF047832">
    <property type="entry name" value="caspase_w_EACC1"/>
    <property type="match status" value="1"/>
</dbReference>
<evidence type="ECO:0000256" key="4">
    <source>
        <dbReference type="SAM" id="MobiDB-lite"/>
    </source>
</evidence>
<accession>A0ABQ4CBA7</accession>
<reference evidence="6 7" key="1">
    <citation type="submission" date="2021-01" db="EMBL/GenBank/DDBJ databases">
        <title>Whole genome shotgun sequence of Asanoa iriomotensis NBRC 100142.</title>
        <authorList>
            <person name="Komaki H."/>
            <person name="Tamura T."/>
        </authorList>
    </citation>
    <scope>NUCLEOTIDE SEQUENCE [LARGE SCALE GENOMIC DNA]</scope>
    <source>
        <strain evidence="6 7">NBRC 100142</strain>
    </source>
</reference>
<dbReference type="Gene3D" id="3.40.50.1460">
    <property type="match status" value="1"/>
</dbReference>
<dbReference type="PROSITE" id="PS50082">
    <property type="entry name" value="WD_REPEATS_2"/>
    <property type="match status" value="4"/>
</dbReference>
<dbReference type="PRINTS" id="PR00320">
    <property type="entry name" value="GPROTEINBRPT"/>
</dbReference>
<dbReference type="PROSITE" id="PS00678">
    <property type="entry name" value="WD_REPEATS_1"/>
    <property type="match status" value="1"/>
</dbReference>
<evidence type="ECO:0000313" key="7">
    <source>
        <dbReference type="Proteomes" id="UP000624325"/>
    </source>
</evidence>
<evidence type="ECO:0000256" key="1">
    <source>
        <dbReference type="ARBA" id="ARBA00022574"/>
    </source>
</evidence>
<evidence type="ECO:0000259" key="5">
    <source>
        <dbReference type="Pfam" id="PF00656"/>
    </source>
</evidence>
<sequence length="643" mass="68428">MRASAPRPPGTRRALVVATGAYADPEITQLRAPATDAQGMVEVLTHEGIGGFDVTSLVDAREHEIRRTVSVFLAECGRDDLVLVYLSCHGLLSPRGRLYFAAADTEKAHLRATAIESEWLLEAMDECAARRQVLILDCCFSGAFAGKGATDLELDRRLGGAGRGRAVLTASRSTEYSFEGEPLSDGPKPGSVFTSALVEGLRTGEADRDGDGYVSVEDAFLYAAERVASRQNPQRWLYGGEEEIILARSPRGVAVVAAQLPEALRAALDSPLPNVRRGAVESLAEMLTAEDPGLVLAARQALQVVASQDAPAVARLARELLGEAPSVPAAAPPVPPQQPPPSPRPQPESRSLRKGFPGRINALAFSPSGQLLAAAAANVVAFFDVKSGEPVGDKLRSDDEFISTIAFSPRGDRIATGGDDHTVRLWNVPQRKLLHPPWPSQAWTHQGSVRSVVFTPGGDLASAGDDGKVRLWDHRSRIPKHATLFIGRQGINSIAFHPLGAGFALGCNEQAVLIRDGSDSRPLRSHTDDVLAVAYHPSGQLLASGGRDRTVRLWQTSADNRQPPIATVELGEWVTSLAFSLNGVWLAATSRDGHVHLHHSATLEAFHSPLTTHSGGANAVAFSPDGRFLASGGNDGVVQLLAI</sequence>
<evidence type="ECO:0000313" key="6">
    <source>
        <dbReference type="EMBL" id="GIF60048.1"/>
    </source>
</evidence>
<dbReference type="InterPro" id="IPR011600">
    <property type="entry name" value="Pept_C14_caspase"/>
</dbReference>
<feature type="repeat" description="WD" evidence="3">
    <location>
        <begin position="523"/>
        <end position="555"/>
    </location>
</feature>
<dbReference type="InterPro" id="IPR050349">
    <property type="entry name" value="WD_LIS1/nudF_dynein_reg"/>
</dbReference>
<dbReference type="InterPro" id="IPR019775">
    <property type="entry name" value="WD40_repeat_CS"/>
</dbReference>
<comment type="caution">
    <text evidence="6">The sequence shown here is derived from an EMBL/GenBank/DDBJ whole genome shotgun (WGS) entry which is preliminary data.</text>
</comment>
<feature type="domain" description="Peptidase C14 caspase" evidence="5">
    <location>
        <begin position="12"/>
        <end position="234"/>
    </location>
</feature>
<evidence type="ECO:0000256" key="2">
    <source>
        <dbReference type="ARBA" id="ARBA00022737"/>
    </source>
</evidence>
<organism evidence="6 7">
    <name type="scientific">Asanoa iriomotensis</name>
    <dbReference type="NCBI Taxonomy" id="234613"/>
    <lineage>
        <taxon>Bacteria</taxon>
        <taxon>Bacillati</taxon>
        <taxon>Actinomycetota</taxon>
        <taxon>Actinomycetes</taxon>
        <taxon>Micromonosporales</taxon>
        <taxon>Micromonosporaceae</taxon>
        <taxon>Asanoa</taxon>
    </lineage>
</organism>
<dbReference type="Pfam" id="PF00656">
    <property type="entry name" value="Peptidase_C14"/>
    <property type="match status" value="1"/>
</dbReference>
<keyword evidence="1 3" id="KW-0853">WD repeat</keyword>
<protein>
    <recommendedName>
        <fullName evidence="5">Peptidase C14 caspase domain-containing protein</fullName>
    </recommendedName>
</protein>
<dbReference type="SMART" id="SM00320">
    <property type="entry name" value="WD40"/>
    <property type="match status" value="7"/>
</dbReference>
<dbReference type="InterPro" id="IPR036322">
    <property type="entry name" value="WD40_repeat_dom_sf"/>
</dbReference>
<name>A0ABQ4CBA7_9ACTN</name>
<keyword evidence="2" id="KW-0677">Repeat</keyword>
<proteinExistence type="predicted"/>
<feature type="repeat" description="WD" evidence="3">
    <location>
        <begin position="442"/>
        <end position="473"/>
    </location>
</feature>
<gene>
    <name evidence="6" type="ORF">Air01nite_61430</name>
</gene>
<dbReference type="Pfam" id="PF00400">
    <property type="entry name" value="WD40"/>
    <property type="match status" value="5"/>
</dbReference>
<feature type="repeat" description="WD" evidence="3">
    <location>
        <begin position="395"/>
        <end position="436"/>
    </location>
</feature>
<keyword evidence="7" id="KW-1185">Reference proteome</keyword>
<dbReference type="InterPro" id="IPR015943">
    <property type="entry name" value="WD40/YVTN_repeat-like_dom_sf"/>
</dbReference>